<evidence type="ECO:0000256" key="4">
    <source>
        <dbReference type="ARBA" id="ARBA00022729"/>
    </source>
</evidence>
<keyword evidence="5" id="KW-0677">Repeat</keyword>
<dbReference type="GO" id="GO:0071709">
    <property type="term" value="P:membrane assembly"/>
    <property type="evidence" value="ECO:0007669"/>
    <property type="project" value="InterPro"/>
</dbReference>
<gene>
    <name evidence="11" type="ORF">AXG55_13340</name>
</gene>
<evidence type="ECO:0000256" key="7">
    <source>
        <dbReference type="ARBA" id="ARBA00023237"/>
    </source>
</evidence>
<dbReference type="GO" id="GO:0009279">
    <property type="term" value="C:cell outer membrane"/>
    <property type="evidence" value="ECO:0007669"/>
    <property type="project" value="UniProtKB-UniRule"/>
</dbReference>
<keyword evidence="2" id="KW-1134">Transmembrane beta strand</keyword>
<dbReference type="InterPro" id="IPR000184">
    <property type="entry name" value="Bac_surfAg_D15"/>
</dbReference>
<evidence type="ECO:0000256" key="8">
    <source>
        <dbReference type="NCBIfam" id="TIGR03303"/>
    </source>
</evidence>
<dbReference type="NCBIfam" id="TIGR03303">
    <property type="entry name" value="OM_YaeT"/>
    <property type="match status" value="1"/>
</dbReference>
<dbReference type="OrthoDB" id="5287176at2"/>
<evidence type="ECO:0000256" key="9">
    <source>
        <dbReference type="SAM" id="SignalP"/>
    </source>
</evidence>
<proteinExistence type="predicted"/>
<reference evidence="11 12" key="1">
    <citation type="submission" date="2016-10" db="EMBL/GenBank/DDBJ databases">
        <title>Silvanigrella aquatica sp. nov., isolated from a freshwater lake located in the Black Forest, Germany, description of Silvanigrellaceae fam. nov., Silvanigrellales ord. nov., reclassification of the order Bdellovibrionales in the class Oligoflexia, reclassification of the families Bacteriovoracaceae and Halobacteriovoraceae in the new order Bacteriovoracales ord. nov., and reclassification of the family Pseudobacteriovoracaceae in the order Oligoflexiales.</title>
        <authorList>
            <person name="Hahn M.W."/>
            <person name="Schmidt J."/>
            <person name="Koll U."/>
            <person name="Rohde M."/>
            <person name="Verbag S."/>
            <person name="Pitt A."/>
            <person name="Nakai R."/>
            <person name="Naganuma T."/>
            <person name="Lang E."/>
        </authorList>
    </citation>
    <scope>NUCLEOTIDE SEQUENCE [LARGE SCALE GENOMIC DNA]</scope>
    <source>
        <strain evidence="11 12">MWH-Nonnen-W8red</strain>
    </source>
</reference>
<dbReference type="PIRSF" id="PIRSF006076">
    <property type="entry name" value="OM_assembly_OMP85"/>
    <property type="match status" value="1"/>
</dbReference>
<feature type="domain" description="POTRA" evidence="10">
    <location>
        <begin position="194"/>
        <end position="282"/>
    </location>
</feature>
<dbReference type="Pfam" id="PF01103">
    <property type="entry name" value="Omp85"/>
    <property type="match status" value="1"/>
</dbReference>
<keyword evidence="3" id="KW-0812">Transmembrane</keyword>
<feature type="signal peptide" evidence="9">
    <location>
        <begin position="1"/>
        <end position="31"/>
    </location>
</feature>
<evidence type="ECO:0000313" key="12">
    <source>
        <dbReference type="Proteomes" id="UP000184731"/>
    </source>
</evidence>
<sequence>MPGSKNYSLFNYKVVHSITTLALCFAGIANAQTPLAPYTSQWEQSTVSKITIIGNKTVTAEAILNLMTIKVGSRLTNAIVTNDIKNIFGSSYFQDVKFDKGDNNELIVSVVEKPTINNIIYEGFEIVSESSFKDKILTKKYNIVDEKKLSQDLRTIEQAYSEKGYYLAKPTYILEQTEQGVVNVIFEVKENKPIQIRRVDLLGNEYFSDAELQAFMATRPYSWLSILNSSGLYKDEYIAADKQNITFYYRDNGYAEATVASPLTRLDLNKKDIGVSFFIEEGERFNIGKITIDGDLIETEQEIKEKLFLQEGSIYRISKFNNDMQNLKVIYGDKGYAFAYIYPTFNIDREKKIYDIHYNITKGEKAYFRKITIEGNVKTRDNVIRRALKISEGQLFNLTKLDKSKANIERLGFFETVQLIPDNDKPNNVVDVRVIIKEKPTGRISASLGASPDVSGSGVSIFGQLQYQEPNLLGKAYNVGVTAQLSQNPQNSSDPNYSIGVNFGNPSIYDSPWSFGVNANYSHNVSAITSSSALNKAYLTQVTKSAGVSIGREVFIENLRFSLGYSLSDTSTDPSVPLTSKFYASGATEKVSQTLTYDATDNYINPTSGIYLSAYNAFGVKGYKGEYSFGTSSAMASFYIPLNYSDSFKTNFRIAFQPRFVYQLTSNQPVPIWERLSLGNSYYMKGYSNPGEALTPTVPVAISPLTGQTVNFPFGGNRSFYSTIEYFIPIIPQAGLRFVTFGEAGMVLDDYDTFTYDKLKYDIGFGFRWTTPIAPFRFEWAFPVDHQGNMGQAHFIFTIGSDSFNSNM</sequence>
<dbReference type="Gene3D" id="2.40.160.50">
    <property type="entry name" value="membrane protein fhac: a member of the omp85/tpsb transporter family"/>
    <property type="match status" value="1"/>
</dbReference>
<dbReference type="InterPro" id="IPR023707">
    <property type="entry name" value="OM_assembly_BamA"/>
</dbReference>
<dbReference type="PANTHER" id="PTHR12815:SF47">
    <property type="entry name" value="TRANSLOCATION AND ASSEMBLY MODULE SUBUNIT TAMA"/>
    <property type="match status" value="1"/>
</dbReference>
<dbReference type="Gene3D" id="3.10.20.310">
    <property type="entry name" value="membrane protein fhac"/>
    <property type="match status" value="5"/>
</dbReference>
<evidence type="ECO:0000256" key="6">
    <source>
        <dbReference type="ARBA" id="ARBA00023136"/>
    </source>
</evidence>
<evidence type="ECO:0000256" key="1">
    <source>
        <dbReference type="ARBA" id="ARBA00004370"/>
    </source>
</evidence>
<organism evidence="11 12">
    <name type="scientific">Silvanigrella aquatica</name>
    <dbReference type="NCBI Taxonomy" id="1915309"/>
    <lineage>
        <taxon>Bacteria</taxon>
        <taxon>Pseudomonadati</taxon>
        <taxon>Bdellovibrionota</taxon>
        <taxon>Oligoflexia</taxon>
        <taxon>Silvanigrellales</taxon>
        <taxon>Silvanigrellaceae</taxon>
        <taxon>Silvanigrella</taxon>
    </lineage>
</organism>
<dbReference type="InterPro" id="IPR010827">
    <property type="entry name" value="BamA/TamA_POTRA"/>
</dbReference>
<dbReference type="Proteomes" id="UP000184731">
    <property type="component" value="Chromosome"/>
</dbReference>
<dbReference type="RefSeq" id="WP_148698585.1">
    <property type="nucleotide sequence ID" value="NZ_CP017834.1"/>
</dbReference>
<keyword evidence="12" id="KW-1185">Reference proteome</keyword>
<keyword evidence="6" id="KW-0472">Membrane</keyword>
<evidence type="ECO:0000256" key="5">
    <source>
        <dbReference type="ARBA" id="ARBA00022737"/>
    </source>
</evidence>
<evidence type="ECO:0000259" key="10">
    <source>
        <dbReference type="PROSITE" id="PS51779"/>
    </source>
</evidence>
<evidence type="ECO:0000256" key="2">
    <source>
        <dbReference type="ARBA" id="ARBA00022452"/>
    </source>
</evidence>
<feature type="domain" description="POTRA" evidence="10">
    <location>
        <begin position="366"/>
        <end position="439"/>
    </location>
</feature>
<keyword evidence="7" id="KW-0998">Cell outer membrane</keyword>
<dbReference type="STRING" id="1915309.AXG55_13340"/>
<dbReference type="PROSITE" id="PS51779">
    <property type="entry name" value="POTRA"/>
    <property type="match status" value="4"/>
</dbReference>
<dbReference type="InterPro" id="IPR034746">
    <property type="entry name" value="POTRA"/>
</dbReference>
<dbReference type="InterPro" id="IPR039910">
    <property type="entry name" value="D15-like"/>
</dbReference>
<accession>A0A1L4D3R6</accession>
<keyword evidence="4 9" id="KW-0732">Signal</keyword>
<feature type="domain" description="POTRA" evidence="10">
    <location>
        <begin position="45"/>
        <end position="113"/>
    </location>
</feature>
<evidence type="ECO:0000256" key="3">
    <source>
        <dbReference type="ARBA" id="ARBA00022692"/>
    </source>
</evidence>
<dbReference type="AlphaFoldDB" id="A0A1L4D3R6"/>
<name>A0A1L4D3R6_9BACT</name>
<dbReference type="EMBL" id="CP017834">
    <property type="protein sequence ID" value="APJ04829.1"/>
    <property type="molecule type" value="Genomic_DNA"/>
</dbReference>
<dbReference type="Pfam" id="PF07244">
    <property type="entry name" value="POTRA"/>
    <property type="match status" value="5"/>
</dbReference>
<dbReference type="KEGG" id="saqi:AXG55_13340"/>
<evidence type="ECO:0000313" key="11">
    <source>
        <dbReference type="EMBL" id="APJ04829.1"/>
    </source>
</evidence>
<feature type="chain" id="PRO_5012521242" description="Outer membrane protein assembly factor BamA" evidence="9">
    <location>
        <begin position="32"/>
        <end position="808"/>
    </location>
</feature>
<feature type="domain" description="POTRA" evidence="10">
    <location>
        <begin position="285"/>
        <end position="363"/>
    </location>
</feature>
<dbReference type="PANTHER" id="PTHR12815">
    <property type="entry name" value="SORTING AND ASSEMBLY MACHINERY SAMM50 PROTEIN FAMILY MEMBER"/>
    <property type="match status" value="1"/>
</dbReference>
<comment type="subcellular location">
    <subcellularLocation>
        <location evidence="1">Membrane</location>
    </subcellularLocation>
</comment>
<protein>
    <recommendedName>
        <fullName evidence="8">Outer membrane protein assembly factor BamA</fullName>
    </recommendedName>
</protein>